<evidence type="ECO:0000313" key="5">
    <source>
        <dbReference type="Proteomes" id="UP000717364"/>
    </source>
</evidence>
<evidence type="ECO:0000259" key="3">
    <source>
        <dbReference type="Pfam" id="PF04509"/>
    </source>
</evidence>
<evidence type="ECO:0000256" key="1">
    <source>
        <dbReference type="ARBA" id="ARBA00022500"/>
    </source>
</evidence>
<dbReference type="AlphaFoldDB" id="A0A947DHZ9"/>
<feature type="domain" description="CheC-like protein" evidence="3">
    <location>
        <begin position="9"/>
        <end position="44"/>
    </location>
</feature>
<organism evidence="4 5">
    <name type="scientific">Leptothoe spongobia TAU-MAC 1115</name>
    <dbReference type="NCBI Taxonomy" id="1967444"/>
    <lineage>
        <taxon>Bacteria</taxon>
        <taxon>Bacillati</taxon>
        <taxon>Cyanobacteriota</taxon>
        <taxon>Cyanophyceae</taxon>
        <taxon>Nodosilineales</taxon>
        <taxon>Cymatolegaceae</taxon>
        <taxon>Leptothoe</taxon>
        <taxon>Leptothoe spongobia</taxon>
    </lineage>
</organism>
<name>A0A947DHZ9_9CYAN</name>
<keyword evidence="2" id="KW-0378">Hydrolase</keyword>
<dbReference type="InterPro" id="IPR050992">
    <property type="entry name" value="CheZ_family_phosphatases"/>
</dbReference>
<keyword evidence="5" id="KW-1185">Reference proteome</keyword>
<evidence type="ECO:0000313" key="4">
    <source>
        <dbReference type="EMBL" id="MBT9317360.1"/>
    </source>
</evidence>
<dbReference type="PANTHER" id="PTHR43693">
    <property type="entry name" value="PROTEIN PHOSPHATASE CHEZ"/>
    <property type="match status" value="1"/>
</dbReference>
<gene>
    <name evidence="4" type="ORF">IXB50_18215</name>
</gene>
<keyword evidence="1" id="KW-0145">Chemotaxis</keyword>
<proteinExistence type="predicted"/>
<accession>A0A947DHZ9</accession>
<dbReference type="CDD" id="cd17910">
    <property type="entry name" value="CheC_ClassII"/>
    <property type="match status" value="1"/>
</dbReference>
<dbReference type="GO" id="GO:0006935">
    <property type="term" value="P:chemotaxis"/>
    <property type="evidence" value="ECO:0007669"/>
    <property type="project" value="UniProtKB-KW"/>
</dbReference>
<dbReference type="InterPro" id="IPR007597">
    <property type="entry name" value="CheC"/>
</dbReference>
<dbReference type="PANTHER" id="PTHR43693:SF1">
    <property type="entry name" value="PROTEIN PHOSPHATASE CHEZ"/>
    <property type="match status" value="1"/>
</dbReference>
<dbReference type="GO" id="GO:0016787">
    <property type="term" value="F:hydrolase activity"/>
    <property type="evidence" value="ECO:0007669"/>
    <property type="project" value="UniProtKB-KW"/>
</dbReference>
<reference evidence="4" key="1">
    <citation type="submission" date="2020-11" db="EMBL/GenBank/DDBJ databases">
        <authorList>
            <person name="Konstantinou D."/>
            <person name="Gkelis S."/>
            <person name="Popin R."/>
            <person name="Fewer D."/>
            <person name="Sivonen K."/>
        </authorList>
    </citation>
    <scope>NUCLEOTIDE SEQUENCE</scope>
    <source>
        <strain evidence="4">TAU-MAC 1115</strain>
    </source>
</reference>
<dbReference type="EMBL" id="JADOES010000044">
    <property type="protein sequence ID" value="MBT9317360.1"/>
    <property type="molecule type" value="Genomic_DNA"/>
</dbReference>
<dbReference type="RefSeq" id="WP_216867694.1">
    <property type="nucleotide sequence ID" value="NZ_JADOES010000044.1"/>
</dbReference>
<evidence type="ECO:0000256" key="2">
    <source>
        <dbReference type="ARBA" id="ARBA00022801"/>
    </source>
</evidence>
<sequence>MIKQLTTDQLDALKELVNVGVGKSAGMLNEMIEFRIRLQVPNIKLLTMSELQTELGARLGEDQLASVQLAFSGSFAGTAQLVFPTESAATLVAVLTGEEPGSPDLDALKIGTLTEVGNIVINGVMGSISNMLTQPLHYEVPAYIEVPVYIEEDINNLVSNKKTQQNMDILLAQARFNVEELQVQGDIILFFGVGSFETLLTAIEDVG</sequence>
<dbReference type="Proteomes" id="UP000717364">
    <property type="component" value="Unassembled WGS sequence"/>
</dbReference>
<comment type="caution">
    <text evidence="4">The sequence shown here is derived from an EMBL/GenBank/DDBJ whole genome shotgun (WGS) entry which is preliminary data.</text>
</comment>
<dbReference type="Pfam" id="PF04509">
    <property type="entry name" value="CheC"/>
    <property type="match status" value="1"/>
</dbReference>
<protein>
    <submittedName>
        <fullName evidence="4">Chemotaxis protein CheC</fullName>
    </submittedName>
</protein>
<reference evidence="4" key="2">
    <citation type="journal article" date="2021" name="Mar. Drugs">
        <title>Genome Reduction and Secondary Metabolism of the Marine Sponge-Associated Cyanobacterium Leptothoe.</title>
        <authorList>
            <person name="Konstantinou D."/>
            <person name="Popin R.V."/>
            <person name="Fewer D.P."/>
            <person name="Sivonen K."/>
            <person name="Gkelis S."/>
        </authorList>
    </citation>
    <scope>NUCLEOTIDE SEQUENCE</scope>
    <source>
        <strain evidence="4">TAU-MAC 1115</strain>
    </source>
</reference>